<evidence type="ECO:0000313" key="3">
    <source>
        <dbReference type="Proteomes" id="UP000006753"/>
    </source>
</evidence>
<dbReference type="InParanoid" id="K1W602"/>
<evidence type="ECO:0000313" key="2">
    <source>
        <dbReference type="EMBL" id="EKD12380.1"/>
    </source>
</evidence>
<evidence type="ECO:0000256" key="1">
    <source>
        <dbReference type="SAM" id="MobiDB-lite"/>
    </source>
</evidence>
<protein>
    <submittedName>
        <fullName evidence="2">Uncharacterized protein</fullName>
    </submittedName>
</protein>
<dbReference type="KEGG" id="mbe:MBM_09414"/>
<feature type="region of interest" description="Disordered" evidence="1">
    <location>
        <begin position="80"/>
        <end position="101"/>
    </location>
</feature>
<dbReference type="EMBL" id="JH921458">
    <property type="protein sequence ID" value="EKD12380.1"/>
    <property type="molecule type" value="Genomic_DNA"/>
</dbReference>
<feature type="compositionally biased region" description="Gly residues" evidence="1">
    <location>
        <begin position="89"/>
        <end position="101"/>
    </location>
</feature>
<gene>
    <name evidence="2" type="ORF">MBM_09414</name>
</gene>
<accession>K1W602</accession>
<feature type="region of interest" description="Disordered" evidence="1">
    <location>
        <begin position="43"/>
        <end position="68"/>
    </location>
</feature>
<proteinExistence type="predicted"/>
<dbReference type="Proteomes" id="UP000006753">
    <property type="component" value="Unassembled WGS sequence"/>
</dbReference>
<sequence length="101" mass="10528">MDMKDDGRREEGDCDMKEQPKVATGLSIYFRALPYLRPMASMGSPEMTNEEGWVGSCGQVDHPDSESGLQGVALQIQDAGADADADAGAGAGAGTKDGNGY</sequence>
<organism evidence="2 3">
    <name type="scientific">Marssonina brunnea f. sp. multigermtubi (strain MB_m1)</name>
    <name type="common">Marssonina leaf spot fungus</name>
    <dbReference type="NCBI Taxonomy" id="1072389"/>
    <lineage>
        <taxon>Eukaryota</taxon>
        <taxon>Fungi</taxon>
        <taxon>Dikarya</taxon>
        <taxon>Ascomycota</taxon>
        <taxon>Pezizomycotina</taxon>
        <taxon>Leotiomycetes</taxon>
        <taxon>Helotiales</taxon>
        <taxon>Drepanopezizaceae</taxon>
        <taxon>Drepanopeziza</taxon>
    </lineage>
</organism>
<keyword evidence="3" id="KW-1185">Reference proteome</keyword>
<name>K1W602_MARBU</name>
<dbReference type="HOGENOM" id="CLU_2292284_0_0_1"/>
<reference evidence="2 3" key="1">
    <citation type="journal article" date="2012" name="BMC Genomics">
        <title>Sequencing the genome of Marssonina brunnea reveals fungus-poplar co-evolution.</title>
        <authorList>
            <person name="Zhu S."/>
            <person name="Cao Y.-Z."/>
            <person name="Jiang C."/>
            <person name="Tan B.-Y."/>
            <person name="Wang Z."/>
            <person name="Feng S."/>
            <person name="Zhang L."/>
            <person name="Su X.-H."/>
            <person name="Brejova B."/>
            <person name="Vinar T."/>
            <person name="Xu M."/>
            <person name="Wang M.-X."/>
            <person name="Zhang S.-G."/>
            <person name="Huang M.-R."/>
            <person name="Wu R."/>
            <person name="Zhou Y."/>
        </authorList>
    </citation>
    <scope>NUCLEOTIDE SEQUENCE [LARGE SCALE GENOMIC DNA]</scope>
    <source>
        <strain evidence="2 3">MB_m1</strain>
    </source>
</reference>
<dbReference type="AlphaFoldDB" id="K1W602"/>